<evidence type="ECO:0000256" key="6">
    <source>
        <dbReference type="ARBA" id="ARBA00022777"/>
    </source>
</evidence>
<feature type="domain" description="Tyrosine-protein kinase G-rich" evidence="12">
    <location>
        <begin position="445"/>
        <end position="522"/>
    </location>
</feature>
<evidence type="ECO:0000256" key="3">
    <source>
        <dbReference type="ARBA" id="ARBA00011903"/>
    </source>
</evidence>
<evidence type="ECO:0000313" key="14">
    <source>
        <dbReference type="Proteomes" id="UP000007486"/>
    </source>
</evidence>
<keyword evidence="4 13" id="KW-0808">Transferase</keyword>
<evidence type="ECO:0000256" key="10">
    <source>
        <dbReference type="SAM" id="Phobius"/>
    </source>
</evidence>
<evidence type="ECO:0000256" key="5">
    <source>
        <dbReference type="ARBA" id="ARBA00022741"/>
    </source>
</evidence>
<keyword evidence="7" id="KW-0067">ATP-binding</keyword>
<dbReference type="Proteomes" id="UP000007486">
    <property type="component" value="Chromosome"/>
</dbReference>
<dbReference type="InterPro" id="IPR050445">
    <property type="entry name" value="Bact_polysacc_biosynth/exp"/>
</dbReference>
<evidence type="ECO:0000259" key="11">
    <source>
        <dbReference type="Pfam" id="PF13614"/>
    </source>
</evidence>
<keyword evidence="8" id="KW-0829">Tyrosine-protein kinase</keyword>
<evidence type="ECO:0000256" key="7">
    <source>
        <dbReference type="ARBA" id="ARBA00022840"/>
    </source>
</evidence>
<accession>F0R0C9</accession>
<keyword evidence="5" id="KW-0547">Nucleotide-binding</keyword>
<dbReference type="HOGENOM" id="CLU_009912_6_0_10"/>
<evidence type="ECO:0000256" key="4">
    <source>
        <dbReference type="ARBA" id="ARBA00022679"/>
    </source>
</evidence>
<dbReference type="RefSeq" id="WP_013618646.1">
    <property type="nucleotide sequence ID" value="NC_015164.1"/>
</dbReference>
<dbReference type="OrthoDB" id="9794577at2"/>
<dbReference type="eggNOG" id="COG3206">
    <property type="taxonomic scope" value="Bacteria"/>
</dbReference>
<feature type="transmembrane region" description="Helical" evidence="10">
    <location>
        <begin position="30"/>
        <end position="49"/>
    </location>
</feature>
<evidence type="ECO:0000256" key="2">
    <source>
        <dbReference type="ARBA" id="ARBA00008883"/>
    </source>
</evidence>
<dbReference type="Pfam" id="PF13807">
    <property type="entry name" value="GNVR"/>
    <property type="match status" value="1"/>
</dbReference>
<dbReference type="NCBIfam" id="TIGR01007">
    <property type="entry name" value="eps_fam"/>
    <property type="match status" value="1"/>
</dbReference>
<organism evidence="13 14">
    <name type="scientific">Phocaeicola salanitronis (strain DSM 18170 / JCM 13657 / CCUG 60908 / BL78)</name>
    <name type="common">Bacteroides salanitronis</name>
    <dbReference type="NCBI Taxonomy" id="667015"/>
    <lineage>
        <taxon>Bacteria</taxon>
        <taxon>Pseudomonadati</taxon>
        <taxon>Bacteroidota</taxon>
        <taxon>Bacteroidia</taxon>
        <taxon>Bacteroidales</taxon>
        <taxon>Bacteroidaceae</taxon>
        <taxon>Phocaeicola</taxon>
    </lineage>
</organism>
<keyword evidence="10" id="KW-1133">Transmembrane helix</keyword>
<dbReference type="InterPro" id="IPR032807">
    <property type="entry name" value="GNVR"/>
</dbReference>
<name>F0R0C9_PHOSB</name>
<protein>
    <recommendedName>
        <fullName evidence="3">non-specific protein-tyrosine kinase</fullName>
        <ecNumber evidence="3">2.7.10.2</ecNumber>
    </recommendedName>
</protein>
<keyword evidence="6" id="KW-0418">Kinase</keyword>
<dbReference type="GO" id="GO:0042802">
    <property type="term" value="F:identical protein binding"/>
    <property type="evidence" value="ECO:0007669"/>
    <property type="project" value="UniProtKB-ARBA"/>
</dbReference>
<feature type="domain" description="AAA" evidence="11">
    <location>
        <begin position="601"/>
        <end position="721"/>
    </location>
</feature>
<dbReference type="GO" id="GO:0005524">
    <property type="term" value="F:ATP binding"/>
    <property type="evidence" value="ECO:0007669"/>
    <property type="project" value="UniProtKB-KW"/>
</dbReference>
<keyword evidence="10" id="KW-0812">Transmembrane</keyword>
<proteinExistence type="inferred from homology"/>
<dbReference type="InterPro" id="IPR005702">
    <property type="entry name" value="Wzc-like_C"/>
</dbReference>
<dbReference type="KEGG" id="bsa:Bacsa_2740"/>
<evidence type="ECO:0000259" key="12">
    <source>
        <dbReference type="Pfam" id="PF13807"/>
    </source>
</evidence>
<dbReference type="AlphaFoldDB" id="F0R0C9"/>
<dbReference type="eggNOG" id="COG0489">
    <property type="taxonomic scope" value="Bacteria"/>
</dbReference>
<evidence type="ECO:0000313" key="13">
    <source>
        <dbReference type="EMBL" id="ADY37273.1"/>
    </source>
</evidence>
<dbReference type="Gene3D" id="3.40.50.300">
    <property type="entry name" value="P-loop containing nucleotide triphosphate hydrolases"/>
    <property type="match status" value="1"/>
</dbReference>
<dbReference type="SUPFAM" id="SSF52540">
    <property type="entry name" value="P-loop containing nucleoside triphosphate hydrolases"/>
    <property type="match status" value="1"/>
</dbReference>
<dbReference type="Pfam" id="PF13614">
    <property type="entry name" value="AAA_31"/>
    <property type="match status" value="1"/>
</dbReference>
<keyword evidence="10" id="KW-0472">Membrane</keyword>
<gene>
    <name evidence="13" type="ordered locus">Bacsa_2740</name>
</gene>
<keyword evidence="14" id="KW-1185">Reference proteome</keyword>
<dbReference type="InterPro" id="IPR027417">
    <property type="entry name" value="P-loop_NTPase"/>
</dbReference>
<dbReference type="CDD" id="cd05387">
    <property type="entry name" value="BY-kinase"/>
    <property type="match status" value="1"/>
</dbReference>
<dbReference type="GO" id="GO:0005886">
    <property type="term" value="C:plasma membrane"/>
    <property type="evidence" value="ECO:0007669"/>
    <property type="project" value="TreeGrafter"/>
</dbReference>
<dbReference type="EC" id="2.7.10.2" evidence="3"/>
<dbReference type="EMBL" id="CP002530">
    <property type="protein sequence ID" value="ADY37273.1"/>
    <property type="molecule type" value="Genomic_DNA"/>
</dbReference>
<sequence length="802" mass="89324">MAIPNNPTRPKQGDDFIRIQDLFYLCLAKWRWFVVSLVLTLGIAVYYLLTTPPVYTRAASLLIKEDSKGQSLSGDVGSTFADMGLFQANTNVNNELLSLQSPAVMLDVVKRLHLHTDYLTDGTFYKQVLYGQTLPFSISFFGLQDNETASLTLRQGASGKLELSDFTRNGEKVEGISEGKLNDTIASPVGKLLVEPTPYYNIGFHEPVYVSRSSLHGATGAYSSRLSVVLSDEKSTVINLSFQDVCIQRAEDVLNTVIAVYNENWVKDKNQIAVSTSMFINERLGVIEGELGNVDENISSYKSEHLLPDVQAASNLYMAQSSETNAQILALNTQLSMARYIRNYLTAASSRNQLLPANSGIESANIEQQIGEYNTMQLQRNNLVANSSEQNPLVKDLDQSLASMRRAIITSVDNLMVTLDTRIRSLQRSEQQTTERLAANPSQAKYLLSVERQQKVKEALYLFLLQKREENELSQAFTAYNTRVITPPTGSMLPTAPVRRNILLVAFALGLLIPVVIVFVRENMNTKVRGKKDLECLSMPFAGEIPLAGESRRKHLFASKTYDAPRGIVVKQGKRNIINEAFRVLRTNLEFMTSENEKANVILLTSFNPGSGKTFLSLNIAGSLALKGKKVLIIDGDLRKASVSAFIDSPKTGLSDYLGRKTDAIDTAVVEAPQCPGLYILPVGTLPPNPTELLAEDRFGKLVAGLRDRYDYIFIDCPPIEIVADTQIIEKVADRTLFIVRAGLLERSMLAELETIYQEKRFKNMAVILNGTLDGNNRYGYKYGYKYGYHYGYGSKDYYNNE</sequence>
<comment type="similarity">
    <text evidence="2">Belongs to the etk/wzc family.</text>
</comment>
<dbReference type="FunFam" id="3.40.50.300:FF:000527">
    <property type="entry name" value="Tyrosine-protein kinase etk"/>
    <property type="match status" value="1"/>
</dbReference>
<dbReference type="PANTHER" id="PTHR32309">
    <property type="entry name" value="TYROSINE-PROTEIN KINASE"/>
    <property type="match status" value="1"/>
</dbReference>
<evidence type="ECO:0000256" key="9">
    <source>
        <dbReference type="ARBA" id="ARBA00051245"/>
    </source>
</evidence>
<comment type="similarity">
    <text evidence="1">Belongs to the CpsD/CapB family.</text>
</comment>
<feature type="transmembrane region" description="Helical" evidence="10">
    <location>
        <begin position="502"/>
        <end position="520"/>
    </location>
</feature>
<dbReference type="STRING" id="667015.Bacsa_2740"/>
<reference evidence="13 14" key="1">
    <citation type="journal article" date="2011" name="Stand. Genomic Sci.">
        <title>Complete genome sequence of Bacteroides salanitronis type strain (BL78).</title>
        <authorList>
            <person name="Gronow S."/>
            <person name="Held B."/>
            <person name="Lucas S."/>
            <person name="Lapidus A."/>
            <person name="Del Rio T.G."/>
            <person name="Nolan M."/>
            <person name="Tice H."/>
            <person name="Deshpande S."/>
            <person name="Cheng J.F."/>
            <person name="Pitluck S."/>
            <person name="Liolios K."/>
            <person name="Pagani I."/>
            <person name="Ivanova N."/>
            <person name="Mavromatis K."/>
            <person name="Pati A."/>
            <person name="Tapia R."/>
            <person name="Han C."/>
            <person name="Goodwin L."/>
            <person name="Chen A."/>
            <person name="Palaniappan K."/>
            <person name="Land M."/>
            <person name="Hauser L."/>
            <person name="Chang Y.J."/>
            <person name="Jeffries C.D."/>
            <person name="Brambilla E.M."/>
            <person name="Rohde M."/>
            <person name="Goker M."/>
            <person name="Detter J.C."/>
            <person name="Woyke T."/>
            <person name="Bristow J."/>
            <person name="Markowitz V."/>
            <person name="Hugenholtz P."/>
            <person name="Kyrpides N.C."/>
            <person name="Klenk H.P."/>
            <person name="Eisen J.A."/>
        </authorList>
    </citation>
    <scope>NUCLEOTIDE SEQUENCE [LARGE SCALE GENOMIC DNA]</scope>
    <source>
        <strain evidence="13 14">DSM 18170</strain>
    </source>
</reference>
<dbReference type="PANTHER" id="PTHR32309:SF13">
    <property type="entry name" value="FERRIC ENTEROBACTIN TRANSPORT PROTEIN FEPE"/>
    <property type="match status" value="1"/>
</dbReference>
<evidence type="ECO:0000256" key="1">
    <source>
        <dbReference type="ARBA" id="ARBA00007316"/>
    </source>
</evidence>
<dbReference type="GO" id="GO:0004715">
    <property type="term" value="F:non-membrane spanning protein tyrosine kinase activity"/>
    <property type="evidence" value="ECO:0007669"/>
    <property type="project" value="UniProtKB-EC"/>
</dbReference>
<dbReference type="InterPro" id="IPR025669">
    <property type="entry name" value="AAA_dom"/>
</dbReference>
<comment type="catalytic activity">
    <reaction evidence="9">
        <text>L-tyrosyl-[protein] + ATP = O-phospho-L-tyrosyl-[protein] + ADP + H(+)</text>
        <dbReference type="Rhea" id="RHEA:10596"/>
        <dbReference type="Rhea" id="RHEA-COMP:10136"/>
        <dbReference type="Rhea" id="RHEA-COMP:20101"/>
        <dbReference type="ChEBI" id="CHEBI:15378"/>
        <dbReference type="ChEBI" id="CHEBI:30616"/>
        <dbReference type="ChEBI" id="CHEBI:46858"/>
        <dbReference type="ChEBI" id="CHEBI:61978"/>
        <dbReference type="ChEBI" id="CHEBI:456216"/>
        <dbReference type="EC" id="2.7.10.2"/>
    </reaction>
</comment>
<evidence type="ECO:0000256" key="8">
    <source>
        <dbReference type="ARBA" id="ARBA00023137"/>
    </source>
</evidence>